<dbReference type="EMBL" id="LDZY01000009">
    <property type="protein sequence ID" value="KLU65166.1"/>
    <property type="molecule type" value="Genomic_DNA"/>
</dbReference>
<organism evidence="10 11">
    <name type="scientific">Desulfosporosinus acididurans</name>
    <dbReference type="NCBI Taxonomy" id="476652"/>
    <lineage>
        <taxon>Bacteria</taxon>
        <taxon>Bacillati</taxon>
        <taxon>Bacillota</taxon>
        <taxon>Clostridia</taxon>
        <taxon>Eubacteriales</taxon>
        <taxon>Desulfitobacteriaceae</taxon>
        <taxon>Desulfosporosinus</taxon>
    </lineage>
</organism>
<dbReference type="STRING" id="476652.DEAC_c27180"/>
<dbReference type="Proteomes" id="UP000036356">
    <property type="component" value="Unassembled WGS sequence"/>
</dbReference>
<reference evidence="10 11" key="1">
    <citation type="submission" date="2015-06" db="EMBL/GenBank/DDBJ databases">
        <title>Draft genome of the moderately acidophilic sulfate reducer Candidatus Desulfosporosinus acididurans strain M1.</title>
        <authorList>
            <person name="Poehlein A."/>
            <person name="Petzsch P."/>
            <person name="Johnson B.D."/>
            <person name="Schloemann M."/>
            <person name="Daniel R."/>
            <person name="Muehling M."/>
        </authorList>
    </citation>
    <scope>NUCLEOTIDE SEQUENCE [LARGE SCALE GENOMIC DNA]</scope>
    <source>
        <strain evidence="10 11">M1</strain>
    </source>
</reference>
<dbReference type="PATRIC" id="fig|476652.3.peg.2846"/>
<keyword evidence="6 8" id="KW-0560">Oxidoreductase</keyword>
<dbReference type="GO" id="GO:0035999">
    <property type="term" value="P:tetrahydrofolate interconversion"/>
    <property type="evidence" value="ECO:0007669"/>
    <property type="project" value="UniProtKB-UniPathway"/>
</dbReference>
<evidence type="ECO:0000256" key="6">
    <source>
        <dbReference type="ARBA" id="ARBA00023002"/>
    </source>
</evidence>
<comment type="catalytic activity">
    <reaction evidence="7">
        <text>(6S)-5-methyl-5,6,7,8-tetrahydrofolate + NAD(+) = (6R)-5,10-methylene-5,6,7,8-tetrahydrofolate + NADH + H(+)</text>
        <dbReference type="Rhea" id="RHEA:19821"/>
        <dbReference type="ChEBI" id="CHEBI:15378"/>
        <dbReference type="ChEBI" id="CHEBI:15636"/>
        <dbReference type="ChEBI" id="CHEBI:18608"/>
        <dbReference type="ChEBI" id="CHEBI:57540"/>
        <dbReference type="ChEBI" id="CHEBI:57945"/>
        <dbReference type="EC" id="1.5.1.54"/>
    </reaction>
    <physiologicalReaction direction="right-to-left" evidence="7">
        <dbReference type="Rhea" id="RHEA:19823"/>
    </physiologicalReaction>
</comment>
<evidence type="ECO:0000313" key="11">
    <source>
        <dbReference type="Proteomes" id="UP000036356"/>
    </source>
</evidence>
<evidence type="ECO:0000256" key="3">
    <source>
        <dbReference type="ARBA" id="ARBA00006743"/>
    </source>
</evidence>
<dbReference type="Gene3D" id="3.20.20.220">
    <property type="match status" value="1"/>
</dbReference>
<dbReference type="PANTHER" id="PTHR45754">
    <property type="entry name" value="METHYLENETETRAHYDROFOLATE REDUCTASE"/>
    <property type="match status" value="1"/>
</dbReference>
<dbReference type="UniPathway" id="UPA00193"/>
<evidence type="ECO:0000256" key="7">
    <source>
        <dbReference type="ARBA" id="ARBA00048628"/>
    </source>
</evidence>
<comment type="similarity">
    <text evidence="3 8">Belongs to the methylenetetrahydrofolate reductase family.</text>
</comment>
<comment type="cofactor">
    <cofactor evidence="1 8">
        <name>FAD</name>
        <dbReference type="ChEBI" id="CHEBI:57692"/>
    </cofactor>
</comment>
<dbReference type="Pfam" id="PF02219">
    <property type="entry name" value="MTHFR"/>
    <property type="match status" value="1"/>
</dbReference>
<dbReference type="Pfam" id="PF12225">
    <property type="entry name" value="DUF5981"/>
    <property type="match status" value="1"/>
</dbReference>
<dbReference type="CDD" id="cd00537">
    <property type="entry name" value="MTHFR"/>
    <property type="match status" value="1"/>
</dbReference>
<gene>
    <name evidence="10" type="primary">yitJ_2</name>
    <name evidence="10" type="ORF">DEAC_c27180</name>
</gene>
<dbReference type="GO" id="GO:0005829">
    <property type="term" value="C:cytosol"/>
    <property type="evidence" value="ECO:0007669"/>
    <property type="project" value="TreeGrafter"/>
</dbReference>
<comment type="pathway">
    <text evidence="2 8">One-carbon metabolism; tetrahydrofolate interconversion.</text>
</comment>
<dbReference type="GO" id="GO:0106312">
    <property type="term" value="F:methylenetetrahydrofolate reductase (NADH) activity"/>
    <property type="evidence" value="ECO:0007669"/>
    <property type="project" value="UniProtKB-EC"/>
</dbReference>
<dbReference type="RefSeq" id="WP_047810559.1">
    <property type="nucleotide sequence ID" value="NZ_LDZY01000009.1"/>
</dbReference>
<dbReference type="PANTHER" id="PTHR45754:SF3">
    <property type="entry name" value="METHYLENETETRAHYDROFOLATE REDUCTASE (NADPH)"/>
    <property type="match status" value="1"/>
</dbReference>
<evidence type="ECO:0000256" key="1">
    <source>
        <dbReference type="ARBA" id="ARBA00001974"/>
    </source>
</evidence>
<dbReference type="InterPro" id="IPR022026">
    <property type="entry name" value="DUF5981"/>
</dbReference>
<evidence type="ECO:0000259" key="9">
    <source>
        <dbReference type="Pfam" id="PF12225"/>
    </source>
</evidence>
<keyword evidence="10" id="KW-0489">Methyltransferase</keyword>
<keyword evidence="11" id="KW-1185">Reference proteome</keyword>
<dbReference type="GO" id="GO:0009086">
    <property type="term" value="P:methionine biosynthetic process"/>
    <property type="evidence" value="ECO:0007669"/>
    <property type="project" value="TreeGrafter"/>
</dbReference>
<evidence type="ECO:0000256" key="8">
    <source>
        <dbReference type="RuleBase" id="RU003862"/>
    </source>
</evidence>
<dbReference type="AlphaFoldDB" id="A0A0J1IKB8"/>
<keyword evidence="4 8" id="KW-0285">Flavoprotein</keyword>
<proteinExistence type="inferred from homology"/>
<keyword evidence="10" id="KW-0808">Transferase</keyword>
<protein>
    <recommendedName>
        <fullName evidence="8">Methylenetetrahydrofolate reductase</fullName>
    </recommendedName>
</protein>
<sequence length="524" mass="58796">MENKFKESLLDKNTLSVTWELVPGRGANEKPQEVAIASAEQAAKGGRVHALTITDNPGGNPAILADYLGMDILKLGIEPLVHFTCKDKNRNQMESQLYALDRANIRNLLVMTGDYPVSGFKGRPKPVFDLDPINALQLITDMNKGLEIQGMKVPIYHKASDFFAGAAVSPFKATEAEQMVQYYKMKKKIAGGAQFIVCQLGYDARKFHEVLQFLKVNNYDIPVVGNIYILPYGAARIMNQNQLPGCVVTDKLLAELEAEKGAPDKGVGARMLRAAKMYAVMKGMGFGGVHIGGHNIKYEQVEYIIDQGEELSKNWQDYIREFDYPQKNGFYCFEKDEKTGLNSDRPTNRANLPLDAPVNFGYTMMRGMHALMFTPNKKLFPVMRSFYRAAEGKKKREKRLHALEHIAKVVMLDCKDCGDCAMFDIAYLCPMSQCPKNQRNGACGGSLNGWCEVFPNEKKCIWVRAYARLKKYGEEANIDVPPVPPANWDLYQTSSWSNFYLGKDHSAPILGIKRPESKVPQTKK</sequence>
<evidence type="ECO:0000256" key="5">
    <source>
        <dbReference type="ARBA" id="ARBA00022827"/>
    </source>
</evidence>
<evidence type="ECO:0000256" key="2">
    <source>
        <dbReference type="ARBA" id="ARBA00004777"/>
    </source>
</evidence>
<dbReference type="InterPro" id="IPR003171">
    <property type="entry name" value="Mehydrof_redctse-like"/>
</dbReference>
<comment type="caution">
    <text evidence="10">The sequence shown here is derived from an EMBL/GenBank/DDBJ whole genome shotgun (WGS) entry which is preliminary data.</text>
</comment>
<keyword evidence="5 8" id="KW-0274">FAD</keyword>
<accession>A0A0J1IKB8</accession>
<evidence type="ECO:0000256" key="4">
    <source>
        <dbReference type="ARBA" id="ARBA00022630"/>
    </source>
</evidence>
<feature type="domain" description="Methylene-tetrahydrofolate reductase C-terminal-like" evidence="9">
    <location>
        <begin position="397"/>
        <end position="488"/>
    </location>
</feature>
<dbReference type="GO" id="GO:0032259">
    <property type="term" value="P:methylation"/>
    <property type="evidence" value="ECO:0007669"/>
    <property type="project" value="UniProtKB-KW"/>
</dbReference>
<dbReference type="SUPFAM" id="SSF51730">
    <property type="entry name" value="FAD-linked oxidoreductase"/>
    <property type="match status" value="1"/>
</dbReference>
<name>A0A0J1IKB8_9FIRM</name>
<evidence type="ECO:0000313" key="10">
    <source>
        <dbReference type="EMBL" id="KLU65166.1"/>
    </source>
</evidence>
<dbReference type="InterPro" id="IPR029041">
    <property type="entry name" value="FAD-linked_oxidoreductase-like"/>
</dbReference>
<dbReference type="GO" id="GO:0071949">
    <property type="term" value="F:FAD binding"/>
    <property type="evidence" value="ECO:0007669"/>
    <property type="project" value="TreeGrafter"/>
</dbReference>
<dbReference type="GO" id="GO:0008168">
    <property type="term" value="F:methyltransferase activity"/>
    <property type="evidence" value="ECO:0007669"/>
    <property type="project" value="UniProtKB-KW"/>
</dbReference>